<reference evidence="1" key="1">
    <citation type="submission" date="2023-06" db="EMBL/GenBank/DDBJ databases">
        <authorList>
            <person name="Kurt Z."/>
        </authorList>
    </citation>
    <scope>NUCLEOTIDE SEQUENCE</scope>
</reference>
<gene>
    <name evidence="2" type="ORF">HINF_LOCUS16439</name>
    <name evidence="1" type="ORF">HINF_LOCUS57520</name>
</gene>
<keyword evidence="3" id="KW-1185">Reference proteome</keyword>
<proteinExistence type="predicted"/>
<dbReference type="EMBL" id="CAXDID020000040">
    <property type="protein sequence ID" value="CAL5999898.1"/>
    <property type="molecule type" value="Genomic_DNA"/>
</dbReference>
<dbReference type="AlphaFoldDB" id="A0AA86RNR5"/>
<evidence type="ECO:0000313" key="1">
    <source>
        <dbReference type="EMBL" id="CAI9969875.1"/>
    </source>
</evidence>
<dbReference type="Proteomes" id="UP001642409">
    <property type="component" value="Unassembled WGS sequence"/>
</dbReference>
<sequence>MQVNGNSKFSNFGSIGIVSNICRSVYFNDIILQFNSTQKTIYDLSEINVAALIGQTNSQNIDLYNIQFIKCDIAASSNIAFVSGYLQNSQINCNKISITDSQLQSKAESSLAAGIISLSLNCSYIIIYVQINQTIVNSNCHSSGILSQSSNDQGQIENYKLIHTLIYSLSQQISFAAANIAQTDCSEFKIKNYQLYNSKIIVQSKNQGIASGYVAFSNNSNIQIDTCLLIQSNITSNSRFPISSALAGTFINSLNNIYNVEFVNIIQLSLDELYRNESGKQYGFSGASFINSTINIANLNIQNLTSQVQCQLFVSASAIISYSQNSVIYINNIILSNSTIKAISSNTIIEVSVIASGLIGLDNYLQIYDANNSISNININNIKIENSTIQSVSEFKEAYVSGIQAISVYSQNRVSNVNIINTNMSCSGKKHLRIGGIYAVTSYAFSRLNDIKISNSQFNAISIQESTNSYDIAYGGIIGVLWVSSIWNYYLQLYIMLILLTPE</sequence>
<comment type="caution">
    <text evidence="1">The sequence shown here is derived from an EMBL/GenBank/DDBJ whole genome shotgun (WGS) entry which is preliminary data.</text>
</comment>
<name>A0AA86RNR5_9EUKA</name>
<protein>
    <submittedName>
        <fullName evidence="2">Hypothetical_protein</fullName>
    </submittedName>
</protein>
<reference evidence="2 3" key="2">
    <citation type="submission" date="2024-07" db="EMBL/GenBank/DDBJ databases">
        <authorList>
            <person name="Akdeniz Z."/>
        </authorList>
    </citation>
    <scope>NUCLEOTIDE SEQUENCE [LARGE SCALE GENOMIC DNA]</scope>
</reference>
<organism evidence="1">
    <name type="scientific">Hexamita inflata</name>
    <dbReference type="NCBI Taxonomy" id="28002"/>
    <lineage>
        <taxon>Eukaryota</taxon>
        <taxon>Metamonada</taxon>
        <taxon>Diplomonadida</taxon>
        <taxon>Hexamitidae</taxon>
        <taxon>Hexamitinae</taxon>
        <taxon>Hexamita</taxon>
    </lineage>
</organism>
<evidence type="ECO:0000313" key="2">
    <source>
        <dbReference type="EMBL" id="CAL5999898.1"/>
    </source>
</evidence>
<dbReference type="EMBL" id="CATOUU010001064">
    <property type="protein sequence ID" value="CAI9969875.1"/>
    <property type="molecule type" value="Genomic_DNA"/>
</dbReference>
<evidence type="ECO:0000313" key="3">
    <source>
        <dbReference type="Proteomes" id="UP001642409"/>
    </source>
</evidence>
<accession>A0AA86RNR5</accession>